<dbReference type="OrthoDB" id="128847at2759"/>
<gene>
    <name evidence="1" type="ORF">Plil01_001366600</name>
</gene>
<accession>A0A9W6X5H6</accession>
<protein>
    <submittedName>
        <fullName evidence="1">Unnamed protein product</fullName>
    </submittedName>
</protein>
<reference evidence="1" key="1">
    <citation type="submission" date="2023-04" db="EMBL/GenBank/DDBJ databases">
        <title>Phytophthora lilii NBRC 32176.</title>
        <authorList>
            <person name="Ichikawa N."/>
            <person name="Sato H."/>
            <person name="Tonouchi N."/>
        </authorList>
    </citation>
    <scope>NUCLEOTIDE SEQUENCE</scope>
    <source>
        <strain evidence="1">NBRC 32176</strain>
    </source>
</reference>
<sequence length="138" mass="15425">MPRVGSDARFFVQVGRAAQRLGIAVRIEAQARVEMQEVARDRIHEIRHEESCSVFRVTPPNRDDIAAWVCLSWNKLTTTTIIGGFSRVGVLGDTHVADFDTERSEAIVEELAEELRCLGALGKPVHSEHDIRSDSDEN</sequence>
<dbReference type="AlphaFoldDB" id="A0A9W6X5H6"/>
<evidence type="ECO:0000313" key="1">
    <source>
        <dbReference type="EMBL" id="GMF31942.1"/>
    </source>
</evidence>
<name>A0A9W6X5H6_9STRA</name>
<comment type="caution">
    <text evidence="1">The sequence shown here is derived from an EMBL/GenBank/DDBJ whole genome shotgun (WGS) entry which is preliminary data.</text>
</comment>
<dbReference type="EMBL" id="BSXW01000943">
    <property type="protein sequence ID" value="GMF31942.1"/>
    <property type="molecule type" value="Genomic_DNA"/>
</dbReference>
<organism evidence="1 2">
    <name type="scientific">Phytophthora lilii</name>
    <dbReference type="NCBI Taxonomy" id="2077276"/>
    <lineage>
        <taxon>Eukaryota</taxon>
        <taxon>Sar</taxon>
        <taxon>Stramenopiles</taxon>
        <taxon>Oomycota</taxon>
        <taxon>Peronosporomycetes</taxon>
        <taxon>Peronosporales</taxon>
        <taxon>Peronosporaceae</taxon>
        <taxon>Phytophthora</taxon>
    </lineage>
</organism>
<dbReference type="Proteomes" id="UP001165083">
    <property type="component" value="Unassembled WGS sequence"/>
</dbReference>
<keyword evidence="2" id="KW-1185">Reference proteome</keyword>
<proteinExistence type="predicted"/>
<evidence type="ECO:0000313" key="2">
    <source>
        <dbReference type="Proteomes" id="UP001165083"/>
    </source>
</evidence>